<gene>
    <name evidence="1" type="ORF">EXIGLDRAFT_57070</name>
</gene>
<proteinExistence type="predicted"/>
<dbReference type="AlphaFoldDB" id="A0A165I7W8"/>
<dbReference type="Proteomes" id="UP000077266">
    <property type="component" value="Unassembled WGS sequence"/>
</dbReference>
<evidence type="ECO:0000313" key="1">
    <source>
        <dbReference type="EMBL" id="KZV93027.1"/>
    </source>
</evidence>
<reference evidence="1 2" key="1">
    <citation type="journal article" date="2016" name="Mol. Biol. Evol.">
        <title>Comparative Genomics of Early-Diverging Mushroom-Forming Fungi Provides Insights into the Origins of Lignocellulose Decay Capabilities.</title>
        <authorList>
            <person name="Nagy L.G."/>
            <person name="Riley R."/>
            <person name="Tritt A."/>
            <person name="Adam C."/>
            <person name="Daum C."/>
            <person name="Floudas D."/>
            <person name="Sun H."/>
            <person name="Yadav J.S."/>
            <person name="Pangilinan J."/>
            <person name="Larsson K.H."/>
            <person name="Matsuura K."/>
            <person name="Barry K."/>
            <person name="Labutti K."/>
            <person name="Kuo R."/>
            <person name="Ohm R.A."/>
            <person name="Bhattacharya S.S."/>
            <person name="Shirouzu T."/>
            <person name="Yoshinaga Y."/>
            <person name="Martin F.M."/>
            <person name="Grigoriev I.V."/>
            <person name="Hibbett D.S."/>
        </authorList>
    </citation>
    <scope>NUCLEOTIDE SEQUENCE [LARGE SCALE GENOMIC DNA]</scope>
    <source>
        <strain evidence="1 2">HHB12029</strain>
    </source>
</reference>
<organism evidence="1 2">
    <name type="scientific">Exidia glandulosa HHB12029</name>
    <dbReference type="NCBI Taxonomy" id="1314781"/>
    <lineage>
        <taxon>Eukaryota</taxon>
        <taxon>Fungi</taxon>
        <taxon>Dikarya</taxon>
        <taxon>Basidiomycota</taxon>
        <taxon>Agaricomycotina</taxon>
        <taxon>Agaricomycetes</taxon>
        <taxon>Auriculariales</taxon>
        <taxon>Exidiaceae</taxon>
        <taxon>Exidia</taxon>
    </lineage>
</organism>
<accession>A0A165I7W8</accession>
<evidence type="ECO:0000313" key="2">
    <source>
        <dbReference type="Proteomes" id="UP000077266"/>
    </source>
</evidence>
<sequence length="155" mass="17071">MRACCAASLAVFKTRGARRGVALQVPTMYSDSTGLTGIRVVISIIDPARRQSRARVLHPAPAQTTPPALRMVLRLARDALSHRAACHCSRRSWHHLASRTRRAVRMGTVPRLYVPRNGTLQAARRLYGSWERACRRRLPCGVLGDHGPTSGVQAT</sequence>
<name>A0A165I7W8_EXIGL</name>
<dbReference type="InParanoid" id="A0A165I7W8"/>
<protein>
    <submittedName>
        <fullName evidence="1">Uncharacterized protein</fullName>
    </submittedName>
</protein>
<keyword evidence="2" id="KW-1185">Reference proteome</keyword>
<dbReference type="EMBL" id="KV425997">
    <property type="protein sequence ID" value="KZV93027.1"/>
    <property type="molecule type" value="Genomic_DNA"/>
</dbReference>